<dbReference type="PANTHER" id="PTHR38926">
    <property type="entry name" value="F-BOX DOMAIN CONTAINING PROTEIN, EXPRESSED"/>
    <property type="match status" value="1"/>
</dbReference>
<dbReference type="AlphaFoldDB" id="A0A5C3MSJ8"/>
<evidence type="ECO:0000313" key="1">
    <source>
        <dbReference type="EMBL" id="TFK47406.1"/>
    </source>
</evidence>
<proteinExistence type="predicted"/>
<evidence type="ECO:0000313" key="2">
    <source>
        <dbReference type="Proteomes" id="UP000305948"/>
    </source>
</evidence>
<gene>
    <name evidence="1" type="ORF">OE88DRAFT_802018</name>
</gene>
<dbReference type="STRING" id="5364.A0A5C3MSJ8"/>
<keyword evidence="2" id="KW-1185">Reference proteome</keyword>
<dbReference type="SUPFAM" id="SSF52047">
    <property type="entry name" value="RNI-like"/>
    <property type="match status" value="1"/>
</dbReference>
<protein>
    <submittedName>
        <fullName evidence="1">Uncharacterized protein</fullName>
    </submittedName>
</protein>
<organism evidence="1 2">
    <name type="scientific">Heliocybe sulcata</name>
    <dbReference type="NCBI Taxonomy" id="5364"/>
    <lineage>
        <taxon>Eukaryota</taxon>
        <taxon>Fungi</taxon>
        <taxon>Dikarya</taxon>
        <taxon>Basidiomycota</taxon>
        <taxon>Agaricomycotina</taxon>
        <taxon>Agaricomycetes</taxon>
        <taxon>Gloeophyllales</taxon>
        <taxon>Gloeophyllaceae</taxon>
        <taxon>Heliocybe</taxon>
    </lineage>
</organism>
<reference evidence="1 2" key="1">
    <citation type="journal article" date="2019" name="Nat. Ecol. Evol.">
        <title>Megaphylogeny resolves global patterns of mushroom evolution.</title>
        <authorList>
            <person name="Varga T."/>
            <person name="Krizsan K."/>
            <person name="Foldi C."/>
            <person name="Dima B."/>
            <person name="Sanchez-Garcia M."/>
            <person name="Sanchez-Ramirez S."/>
            <person name="Szollosi G.J."/>
            <person name="Szarkandi J.G."/>
            <person name="Papp V."/>
            <person name="Albert L."/>
            <person name="Andreopoulos W."/>
            <person name="Angelini C."/>
            <person name="Antonin V."/>
            <person name="Barry K.W."/>
            <person name="Bougher N.L."/>
            <person name="Buchanan P."/>
            <person name="Buyck B."/>
            <person name="Bense V."/>
            <person name="Catcheside P."/>
            <person name="Chovatia M."/>
            <person name="Cooper J."/>
            <person name="Damon W."/>
            <person name="Desjardin D."/>
            <person name="Finy P."/>
            <person name="Geml J."/>
            <person name="Haridas S."/>
            <person name="Hughes K."/>
            <person name="Justo A."/>
            <person name="Karasinski D."/>
            <person name="Kautmanova I."/>
            <person name="Kiss B."/>
            <person name="Kocsube S."/>
            <person name="Kotiranta H."/>
            <person name="LaButti K.M."/>
            <person name="Lechner B.E."/>
            <person name="Liimatainen K."/>
            <person name="Lipzen A."/>
            <person name="Lukacs Z."/>
            <person name="Mihaltcheva S."/>
            <person name="Morgado L.N."/>
            <person name="Niskanen T."/>
            <person name="Noordeloos M.E."/>
            <person name="Ohm R.A."/>
            <person name="Ortiz-Santana B."/>
            <person name="Ovrebo C."/>
            <person name="Racz N."/>
            <person name="Riley R."/>
            <person name="Savchenko A."/>
            <person name="Shiryaev A."/>
            <person name="Soop K."/>
            <person name="Spirin V."/>
            <person name="Szebenyi C."/>
            <person name="Tomsovsky M."/>
            <person name="Tulloss R.E."/>
            <person name="Uehling J."/>
            <person name="Grigoriev I.V."/>
            <person name="Vagvolgyi C."/>
            <person name="Papp T."/>
            <person name="Martin F.M."/>
            <person name="Miettinen O."/>
            <person name="Hibbett D.S."/>
            <person name="Nagy L.G."/>
        </authorList>
    </citation>
    <scope>NUCLEOTIDE SEQUENCE [LARGE SCALE GENOMIC DNA]</scope>
    <source>
        <strain evidence="1 2">OMC1185</strain>
    </source>
</reference>
<dbReference type="InterPro" id="IPR032675">
    <property type="entry name" value="LRR_dom_sf"/>
</dbReference>
<sequence>MRQQEPSATGVSYTKSPPCCYAKRLQMPDLNSSALCTSGSTNTVGPLPCLYAGRPQNINTLPWEILSFIFTHSVQAHDNPMARMLSPLVLSHVCSLWRHVSTSTAELWATLALGSSILTTASLSRSMTFLRRSKSRPVELFLDFRDPCWAWEEEINGFASEEMKNILDILLPEVYRWKSVTLLTDTWAPIHTFLTLTSSVTSAPMLTDVSLLRCNEYLVSKGQAFLPANLKEPVPLFGGRLTRLRNVTLSGVHVEWASSCLRNLETLELKYHAHEVSPHLHEFLRILGECPTLKSLSLVGWGTRLDMGHGAPSSGVPVSLPCLKKLEIGFVDIDHTVKVLTFLHFPKLEDLFLQDVAASLGSPNPVCCDSLLDYLANRRVLREVRGIQLHHIHASYASLAKFFSSTPHLSSLTLHKSCGDVLEVLKTRQTETGLICPRLKDLHCRNMLVHPVLECILDRMRLTSELESVVVDISGSESVSVPLIVYEAFAAMGTELRVVVEEVEEERGSRRGSFASVLSDGVE</sequence>
<dbReference type="OrthoDB" id="3252356at2759"/>
<dbReference type="PANTHER" id="PTHR38926:SF72">
    <property type="entry name" value="IM:7136021-RELATED"/>
    <property type="match status" value="1"/>
</dbReference>
<dbReference type="Gene3D" id="3.80.10.10">
    <property type="entry name" value="Ribonuclease Inhibitor"/>
    <property type="match status" value="1"/>
</dbReference>
<dbReference type="EMBL" id="ML213524">
    <property type="protein sequence ID" value="TFK47406.1"/>
    <property type="molecule type" value="Genomic_DNA"/>
</dbReference>
<accession>A0A5C3MSJ8</accession>
<name>A0A5C3MSJ8_9AGAM</name>
<dbReference type="Proteomes" id="UP000305948">
    <property type="component" value="Unassembled WGS sequence"/>
</dbReference>